<dbReference type="RefSeq" id="XP_060418960.1">
    <property type="nucleotide sequence ID" value="XM_060552145.1"/>
</dbReference>
<evidence type="ECO:0000313" key="1">
    <source>
        <dbReference type="EMBL" id="KAK1598255.1"/>
    </source>
</evidence>
<proteinExistence type="predicted"/>
<sequence>MQSSLQRLNEYLMRDEITLGSAINLDGLQIRFRSLIALVEVSWDTPPLALPQQTDTELRLHLPVEYLTQRKSLKSAERQPSYTNNRIADAMHFSAVRALFLNGGCPWGNPANSERAGVSGLGTLTHRPSGATVARSTPDRKVIRSNRVGVNFLVPVKSFRLLYRLVMIRGVEIGW</sequence>
<dbReference type="AlphaFoldDB" id="A0AAD8Q9H7"/>
<dbReference type="Proteomes" id="UP001230504">
    <property type="component" value="Unassembled WGS sequence"/>
</dbReference>
<keyword evidence="2" id="KW-1185">Reference proteome</keyword>
<accession>A0AAD8Q9H7</accession>
<protein>
    <submittedName>
        <fullName evidence="1">Uncharacterized protein</fullName>
    </submittedName>
</protein>
<comment type="caution">
    <text evidence="1">The sequence shown here is derived from an EMBL/GenBank/DDBJ whole genome shotgun (WGS) entry which is preliminary data.</text>
</comment>
<dbReference type="EMBL" id="JAHLJV010000005">
    <property type="protein sequence ID" value="KAK1598255.1"/>
    <property type="molecule type" value="Genomic_DNA"/>
</dbReference>
<evidence type="ECO:0000313" key="2">
    <source>
        <dbReference type="Proteomes" id="UP001230504"/>
    </source>
</evidence>
<dbReference type="GeneID" id="85436385"/>
<reference evidence="1" key="1">
    <citation type="submission" date="2021-06" db="EMBL/GenBank/DDBJ databases">
        <title>Comparative genomics, transcriptomics and evolutionary studies reveal genomic signatures of adaptation to plant cell wall in hemibiotrophic fungi.</title>
        <authorList>
            <consortium name="DOE Joint Genome Institute"/>
            <person name="Baroncelli R."/>
            <person name="Diaz J.F."/>
            <person name="Benocci T."/>
            <person name="Peng M."/>
            <person name="Battaglia E."/>
            <person name="Haridas S."/>
            <person name="Andreopoulos W."/>
            <person name="Labutti K."/>
            <person name="Pangilinan J."/>
            <person name="Floch G.L."/>
            <person name="Makela M.R."/>
            <person name="Henrissat B."/>
            <person name="Grigoriev I.V."/>
            <person name="Crouch J.A."/>
            <person name="De Vries R.P."/>
            <person name="Sukno S.A."/>
            <person name="Thon M.R."/>
        </authorList>
    </citation>
    <scope>NUCLEOTIDE SEQUENCE</scope>
    <source>
        <strain evidence="1">CBS 125086</strain>
    </source>
</reference>
<gene>
    <name evidence="1" type="ORF">LY79DRAFT_284288</name>
</gene>
<organism evidence="1 2">
    <name type="scientific">Colletotrichum navitas</name>
    <dbReference type="NCBI Taxonomy" id="681940"/>
    <lineage>
        <taxon>Eukaryota</taxon>
        <taxon>Fungi</taxon>
        <taxon>Dikarya</taxon>
        <taxon>Ascomycota</taxon>
        <taxon>Pezizomycotina</taxon>
        <taxon>Sordariomycetes</taxon>
        <taxon>Hypocreomycetidae</taxon>
        <taxon>Glomerellales</taxon>
        <taxon>Glomerellaceae</taxon>
        <taxon>Colletotrichum</taxon>
        <taxon>Colletotrichum graminicola species complex</taxon>
    </lineage>
</organism>
<name>A0AAD8Q9H7_9PEZI</name>